<reference evidence="7" key="1">
    <citation type="submission" date="2025-08" db="UniProtKB">
        <authorList>
            <consortium name="RefSeq"/>
        </authorList>
    </citation>
    <scope>IDENTIFICATION</scope>
    <source>
        <tissue evidence="7">Seedling</tissue>
    </source>
</reference>
<organism evidence="6 7">
    <name type="scientific">Ziziphus jujuba</name>
    <name type="common">Chinese jujube</name>
    <name type="synonym">Ziziphus sativa</name>
    <dbReference type="NCBI Taxonomy" id="326968"/>
    <lineage>
        <taxon>Eukaryota</taxon>
        <taxon>Viridiplantae</taxon>
        <taxon>Streptophyta</taxon>
        <taxon>Embryophyta</taxon>
        <taxon>Tracheophyta</taxon>
        <taxon>Spermatophyta</taxon>
        <taxon>Magnoliopsida</taxon>
        <taxon>eudicotyledons</taxon>
        <taxon>Gunneridae</taxon>
        <taxon>Pentapetalae</taxon>
        <taxon>rosids</taxon>
        <taxon>fabids</taxon>
        <taxon>Rosales</taxon>
        <taxon>Rhamnaceae</taxon>
        <taxon>Paliureae</taxon>
        <taxon>Ziziphus</taxon>
    </lineage>
</organism>
<dbReference type="InterPro" id="IPR000157">
    <property type="entry name" value="TIR_dom"/>
</dbReference>
<protein>
    <recommendedName>
        <fullName evidence="1">ADP-ribosyl cyclase/cyclic ADP-ribose hydrolase</fullName>
        <ecNumber evidence="1">3.2.2.6</ecNumber>
    </recommendedName>
</protein>
<gene>
    <name evidence="7" type="primary">LOC132803974</name>
</gene>
<evidence type="ECO:0000313" key="7">
    <source>
        <dbReference type="RefSeq" id="XP_060673827.1"/>
    </source>
</evidence>
<dbReference type="SUPFAM" id="SSF52200">
    <property type="entry name" value="Toll/Interleukin receptor TIR domain"/>
    <property type="match status" value="1"/>
</dbReference>
<comment type="catalytic activity">
    <reaction evidence="4">
        <text>NAD(+) + H2O = ADP-D-ribose + nicotinamide + H(+)</text>
        <dbReference type="Rhea" id="RHEA:16301"/>
        <dbReference type="ChEBI" id="CHEBI:15377"/>
        <dbReference type="ChEBI" id="CHEBI:15378"/>
        <dbReference type="ChEBI" id="CHEBI:17154"/>
        <dbReference type="ChEBI" id="CHEBI:57540"/>
        <dbReference type="ChEBI" id="CHEBI:57967"/>
        <dbReference type="EC" id="3.2.2.6"/>
    </reaction>
    <physiologicalReaction direction="left-to-right" evidence="4">
        <dbReference type="Rhea" id="RHEA:16302"/>
    </physiologicalReaction>
</comment>
<keyword evidence="3" id="KW-0520">NAD</keyword>
<evidence type="ECO:0000313" key="6">
    <source>
        <dbReference type="Proteomes" id="UP001652623"/>
    </source>
</evidence>
<evidence type="ECO:0000256" key="3">
    <source>
        <dbReference type="ARBA" id="ARBA00023027"/>
    </source>
</evidence>
<keyword evidence="6" id="KW-1185">Reference proteome</keyword>
<dbReference type="Pfam" id="PF01582">
    <property type="entry name" value="TIR"/>
    <property type="match status" value="1"/>
</dbReference>
<dbReference type="EC" id="3.2.2.6" evidence="1"/>
<dbReference type="GeneID" id="132803974"/>
<dbReference type="RefSeq" id="XP_060673827.1">
    <property type="nucleotide sequence ID" value="XM_060817844.1"/>
</dbReference>
<keyword evidence="2" id="KW-0378">Hydrolase</keyword>
<evidence type="ECO:0000256" key="4">
    <source>
        <dbReference type="ARBA" id="ARBA00047304"/>
    </source>
</evidence>
<sequence>MTNKVNAATNAFFPCSSPQYRVTETQRFGQLTKRVSVSWIGNLSENNKRWQNGVGEPSCSNFIGEPRCDVGNRGYKHMVASSSSSSSSREKYEVFLSFRGEDTRDGFIGHLYNALCQKHILIYKDDEYLEGGLDISEIMEAIRGSKICITVFSKDFASSTWCLDEVIRIHECERNGNDVISIFYGIEPFMVRKQEENYAASFNKYEQCFEDNMDKVQQWRDALSKVAGIIGYDSKKGRPEYKLIEKIVEDVLWKLSKYGSTNDHFKRHLIGTEKPVKEIKGLLCIGSANIRIIGLYGVAGLERPLFLKLYFKVYLGQGGPLFEAMSSRLLAVCL</sequence>
<evidence type="ECO:0000259" key="5">
    <source>
        <dbReference type="PROSITE" id="PS50104"/>
    </source>
</evidence>
<dbReference type="PANTHER" id="PTHR32009:SF39">
    <property type="entry name" value="TIR DOMAIN-CONTAINING PROTEIN"/>
    <property type="match status" value="1"/>
</dbReference>
<name>A0ABM4AAQ6_ZIZJJ</name>
<feature type="domain" description="TIR" evidence="5">
    <location>
        <begin position="90"/>
        <end position="255"/>
    </location>
</feature>
<proteinExistence type="predicted"/>
<accession>A0ABM4AAQ6</accession>
<dbReference type="Proteomes" id="UP001652623">
    <property type="component" value="Chromosome 6"/>
</dbReference>
<dbReference type="InterPro" id="IPR035897">
    <property type="entry name" value="Toll_tir_struct_dom_sf"/>
</dbReference>
<dbReference type="Gene3D" id="3.40.50.10140">
    <property type="entry name" value="Toll/interleukin-1 receptor homology (TIR) domain"/>
    <property type="match status" value="1"/>
</dbReference>
<dbReference type="PROSITE" id="PS50104">
    <property type="entry name" value="TIR"/>
    <property type="match status" value="1"/>
</dbReference>
<evidence type="ECO:0000256" key="1">
    <source>
        <dbReference type="ARBA" id="ARBA00011982"/>
    </source>
</evidence>
<dbReference type="SMART" id="SM00255">
    <property type="entry name" value="TIR"/>
    <property type="match status" value="1"/>
</dbReference>
<evidence type="ECO:0000256" key="2">
    <source>
        <dbReference type="ARBA" id="ARBA00022801"/>
    </source>
</evidence>
<dbReference type="PANTHER" id="PTHR32009">
    <property type="entry name" value="TMV RESISTANCE PROTEIN N-LIKE"/>
    <property type="match status" value="1"/>
</dbReference>